<dbReference type="Gene3D" id="3.30.420.10">
    <property type="entry name" value="Ribonuclease H-like superfamily/Ribonuclease H"/>
    <property type="match status" value="1"/>
</dbReference>
<feature type="compositionally biased region" description="Polar residues" evidence="1">
    <location>
        <begin position="756"/>
        <end position="770"/>
    </location>
</feature>
<protein>
    <recommendedName>
        <fullName evidence="2">Integrase catalytic domain-containing protein</fullName>
    </recommendedName>
</protein>
<dbReference type="InterPro" id="IPR001584">
    <property type="entry name" value="Integrase_cat-core"/>
</dbReference>
<dbReference type="InterPro" id="IPR041588">
    <property type="entry name" value="Integrase_H2C2"/>
</dbReference>
<sequence length="802" mass="92367">MFSDASKFHYATTAYLRFEYPNHSFQSRLLFCKSRVKPRKVGITIPQMELMALETATNAAINLQKELHIKISKVFFFSDSTCTLYWVLHKVSSHIGLKWAANRVSAIRHNLTKLAELDLCPELRYVPTKLNPADIATRGCSMAELQQSDLWNNGPAFLQSTEDQWPPSLETAPDDAKQFHGFAVDKYSEDVPNTSQASNTTEEVKQENIYHLELNNYRSIVPYSRTNSMSRLVTIMSYVLRFAHHIIRNRNNRFPENAHRFNSTTLKNYDEADKDQDGLTKRRITRTFIIKDHYADAEERLNLKPPPSFNPILEEDGLYHHKRPFSNSRYKTHTDAMKSPIIIIQKHRLAYLLVIESHLSLLHQGVKDVISDIQRTYWIEHLGSLVKKVRSKCVTCRTMHANPFHYPFSKILPSIRSDIVHPFAYVGLDYFGPIRYQSRDDNNKVWVLLVTCLVTRSIHLEVVPDNTTHSFILALKRYFGRRGVPKSILSDNAPTFKLGYSIMNTDLKTLINNSLTLTSFLEGRQIKIRFITPYSPWKGGIYERLVAIVKNMVFKVLRKITLPFLELESLLIETEGIINSRPITSNKIHLTDAEPIRPVDFLIPKVHLAIPESNKSLLDVITNGETEKLTRRLLESTAAVRDNLWNIFSEEYFIMLRESNIREKRYSKEKPIPGTTVLIVTDRVARYKWPIGVIQKLIESQDGAVRSVLVKVGKKIFEKSINQLIPLELPTEEDAPKDVPTPLATSEEKADDEEVTQSNVPETSEPTVHQQRTRPYLHRKAKDKKVTFGHEDSSDEEDVDFK</sequence>
<feature type="domain" description="Integrase catalytic" evidence="2">
    <location>
        <begin position="418"/>
        <end position="606"/>
    </location>
</feature>
<dbReference type="SUPFAM" id="SSF53098">
    <property type="entry name" value="Ribonuclease H-like"/>
    <property type="match status" value="1"/>
</dbReference>
<feature type="compositionally biased region" description="Basic residues" evidence="1">
    <location>
        <begin position="771"/>
        <end position="783"/>
    </location>
</feature>
<dbReference type="Pfam" id="PF18701">
    <property type="entry name" value="DUF5641"/>
    <property type="match status" value="1"/>
</dbReference>
<dbReference type="InterPro" id="IPR008042">
    <property type="entry name" value="Retrotrans_Pao"/>
</dbReference>
<name>B6VBB9_CAEBE</name>
<gene>
    <name evidence="3" type="ORF">Cbre_JD03.001</name>
</gene>
<dbReference type="InterPro" id="IPR012337">
    <property type="entry name" value="RNaseH-like_sf"/>
</dbReference>
<proteinExistence type="predicted"/>
<dbReference type="Pfam" id="PF05380">
    <property type="entry name" value="Peptidase_A17"/>
    <property type="match status" value="1"/>
</dbReference>
<dbReference type="Pfam" id="PF17921">
    <property type="entry name" value="Integrase_H2C2"/>
    <property type="match status" value="1"/>
</dbReference>
<evidence type="ECO:0000256" key="1">
    <source>
        <dbReference type="SAM" id="MobiDB-lite"/>
    </source>
</evidence>
<organism evidence="3">
    <name type="scientific">Caenorhabditis brenneri</name>
    <name type="common">Nematode worm</name>
    <dbReference type="NCBI Taxonomy" id="135651"/>
    <lineage>
        <taxon>Eukaryota</taxon>
        <taxon>Metazoa</taxon>
        <taxon>Ecdysozoa</taxon>
        <taxon>Nematoda</taxon>
        <taxon>Chromadorea</taxon>
        <taxon>Rhabditida</taxon>
        <taxon>Rhabditina</taxon>
        <taxon>Rhabditomorpha</taxon>
        <taxon>Rhabditoidea</taxon>
        <taxon>Rhabditidae</taxon>
        <taxon>Peloderinae</taxon>
        <taxon>Caenorhabditis</taxon>
    </lineage>
</organism>
<feature type="compositionally biased region" description="Acidic residues" evidence="1">
    <location>
        <begin position="793"/>
        <end position="802"/>
    </location>
</feature>
<dbReference type="AlphaFoldDB" id="B6VBB9"/>
<dbReference type="GO" id="GO:0003676">
    <property type="term" value="F:nucleic acid binding"/>
    <property type="evidence" value="ECO:0007669"/>
    <property type="project" value="InterPro"/>
</dbReference>
<evidence type="ECO:0000313" key="3">
    <source>
        <dbReference type="EMBL" id="ACI49012.1"/>
    </source>
</evidence>
<reference evidence="3" key="1">
    <citation type="journal article" date="2008" name="Genome Res.">
        <title>Multigenome DNA sequence conservation identifies Hox cis-regulatory elements.</title>
        <authorList>
            <person name="Kuntz S.G."/>
            <person name="Schwarz E.M."/>
            <person name="DeModena J.A."/>
            <person name="De Buysscher T."/>
            <person name="Trout D."/>
            <person name="Shizuya H."/>
            <person name="Sternberg P.W."/>
            <person name="Wold B.J."/>
        </authorList>
    </citation>
    <scope>NUCLEOTIDE SEQUENCE</scope>
    <source>
        <strain evidence="3">CB5161</strain>
    </source>
</reference>
<dbReference type="InterPro" id="IPR040676">
    <property type="entry name" value="DUF5641"/>
</dbReference>
<evidence type="ECO:0000259" key="2">
    <source>
        <dbReference type="PROSITE" id="PS50994"/>
    </source>
</evidence>
<accession>B6VBB9</accession>
<dbReference type="EMBL" id="FJ362355">
    <property type="protein sequence ID" value="ACI49012.1"/>
    <property type="molecule type" value="Genomic_DNA"/>
</dbReference>
<dbReference type="PROSITE" id="PS50994">
    <property type="entry name" value="INTEGRASE"/>
    <property type="match status" value="1"/>
</dbReference>
<feature type="region of interest" description="Disordered" evidence="1">
    <location>
        <begin position="732"/>
        <end position="802"/>
    </location>
</feature>
<dbReference type="PANTHER" id="PTHR47331">
    <property type="entry name" value="PHD-TYPE DOMAIN-CONTAINING PROTEIN"/>
    <property type="match status" value="1"/>
</dbReference>
<dbReference type="GO" id="GO:0015074">
    <property type="term" value="P:DNA integration"/>
    <property type="evidence" value="ECO:0007669"/>
    <property type="project" value="InterPro"/>
</dbReference>
<dbReference type="InterPro" id="IPR036397">
    <property type="entry name" value="RNaseH_sf"/>
</dbReference>